<dbReference type="Proteomes" id="UP000070442">
    <property type="component" value="Unassembled WGS sequence"/>
</dbReference>
<evidence type="ECO:0000256" key="1">
    <source>
        <dbReference type="ARBA" id="ARBA00022490"/>
    </source>
</evidence>
<organism evidence="8 9">
    <name type="scientific">Aedoeadaptatus coxii</name>
    <dbReference type="NCBI Taxonomy" id="755172"/>
    <lineage>
        <taxon>Bacteria</taxon>
        <taxon>Bacillati</taxon>
        <taxon>Bacillota</taxon>
        <taxon>Tissierellia</taxon>
        <taxon>Tissierellales</taxon>
        <taxon>Peptoniphilaceae</taxon>
        <taxon>Aedoeadaptatus</taxon>
    </lineage>
</organism>
<proteinExistence type="inferred from homology"/>
<dbReference type="InterPro" id="IPR036976">
    <property type="entry name" value="RimM_N_sf"/>
</dbReference>
<comment type="similarity">
    <text evidence="5">Belongs to the RimM family.</text>
</comment>
<keyword evidence="2 5" id="KW-0690">Ribosome biogenesis</keyword>
<keyword evidence="9" id="KW-1185">Reference proteome</keyword>
<evidence type="ECO:0000313" key="8">
    <source>
        <dbReference type="EMBL" id="KXB65012.1"/>
    </source>
</evidence>
<keyword evidence="4 5" id="KW-0143">Chaperone</keyword>
<comment type="subunit">
    <text evidence="5">Binds ribosomal protein uS19.</text>
</comment>
<dbReference type="PANTHER" id="PTHR33692:SF1">
    <property type="entry name" value="RIBOSOME MATURATION FACTOR RIMM"/>
    <property type="match status" value="1"/>
</dbReference>
<dbReference type="SUPFAM" id="SSF50447">
    <property type="entry name" value="Translation proteins"/>
    <property type="match status" value="1"/>
</dbReference>
<comment type="domain">
    <text evidence="5">The PRC barrel domain binds ribosomal protein uS19.</text>
</comment>
<reference evidence="9" key="1">
    <citation type="submission" date="2016-01" db="EMBL/GenBank/DDBJ databases">
        <authorList>
            <person name="Mitreva M."/>
            <person name="Pepin K.H."/>
            <person name="Mihindukulasuriya K.A."/>
            <person name="Fulton R."/>
            <person name="Fronick C."/>
            <person name="O'Laughlin M."/>
            <person name="Miner T."/>
            <person name="Herter B."/>
            <person name="Rosa B.A."/>
            <person name="Cordes M."/>
            <person name="Tomlinson C."/>
            <person name="Wollam A."/>
            <person name="Palsikar V.B."/>
            <person name="Mardis E.R."/>
            <person name="Wilson R.K."/>
        </authorList>
    </citation>
    <scope>NUCLEOTIDE SEQUENCE [LARGE SCALE GENOMIC DNA]</scope>
    <source>
        <strain evidence="9">DNF00729</strain>
    </source>
</reference>
<dbReference type="EMBL" id="LSDG01000045">
    <property type="protein sequence ID" value="KXB65012.1"/>
    <property type="molecule type" value="Genomic_DNA"/>
</dbReference>
<dbReference type="PATRIC" id="fig|755172.3.peg.1480"/>
<evidence type="ECO:0000256" key="2">
    <source>
        <dbReference type="ARBA" id="ARBA00022517"/>
    </source>
</evidence>
<dbReference type="Pfam" id="PF01782">
    <property type="entry name" value="RimM"/>
    <property type="match status" value="1"/>
</dbReference>
<dbReference type="GO" id="GO:0005840">
    <property type="term" value="C:ribosome"/>
    <property type="evidence" value="ECO:0007669"/>
    <property type="project" value="InterPro"/>
</dbReference>
<accession>A0A134ABB5</accession>
<dbReference type="NCBIfam" id="TIGR02273">
    <property type="entry name" value="16S_RimM"/>
    <property type="match status" value="1"/>
</dbReference>
<evidence type="ECO:0000256" key="4">
    <source>
        <dbReference type="ARBA" id="ARBA00023186"/>
    </source>
</evidence>
<comment type="subcellular location">
    <subcellularLocation>
        <location evidence="5">Cytoplasm</location>
    </subcellularLocation>
</comment>
<dbReference type="InterPro" id="IPR002676">
    <property type="entry name" value="RimM_N"/>
</dbReference>
<dbReference type="HAMAP" id="MF_00014">
    <property type="entry name" value="Ribosome_mat_RimM"/>
    <property type="match status" value="1"/>
</dbReference>
<comment type="caution">
    <text evidence="8">The sequence shown here is derived from an EMBL/GenBank/DDBJ whole genome shotgun (WGS) entry which is preliminary data.</text>
</comment>
<dbReference type="InterPro" id="IPR009000">
    <property type="entry name" value="Transl_B-barrel_sf"/>
</dbReference>
<dbReference type="GO" id="GO:0043022">
    <property type="term" value="F:ribosome binding"/>
    <property type="evidence" value="ECO:0007669"/>
    <property type="project" value="InterPro"/>
</dbReference>
<dbReference type="AlphaFoldDB" id="A0A134ABB5"/>
<dbReference type="GO" id="GO:0006364">
    <property type="term" value="P:rRNA processing"/>
    <property type="evidence" value="ECO:0007669"/>
    <property type="project" value="UniProtKB-UniRule"/>
</dbReference>
<dbReference type="RefSeq" id="WP_068369107.1">
    <property type="nucleotide sequence ID" value="NZ_KQ960182.1"/>
</dbReference>
<dbReference type="GO" id="GO:0005737">
    <property type="term" value="C:cytoplasm"/>
    <property type="evidence" value="ECO:0007669"/>
    <property type="project" value="UniProtKB-SubCell"/>
</dbReference>
<dbReference type="SUPFAM" id="SSF50346">
    <property type="entry name" value="PRC-barrel domain"/>
    <property type="match status" value="1"/>
</dbReference>
<evidence type="ECO:0000256" key="5">
    <source>
        <dbReference type="HAMAP-Rule" id="MF_00014"/>
    </source>
</evidence>
<evidence type="ECO:0000256" key="3">
    <source>
        <dbReference type="ARBA" id="ARBA00022552"/>
    </source>
</evidence>
<keyword evidence="3 5" id="KW-0698">rRNA processing</keyword>
<sequence>MNEKDKVLVGEITSAHGIRGMVKVYPSTDTPERLAEIQRIYLGDDTSLREIESSSVQKSMVLLKIEGIDDRNASERLRGVKLYIPLEDRKPLEEGQFFIDDLIDLPVYTVEGDSIGNVSDILTQHVNDILVIRDEGKEHLIPFVGAFIKSVEEDRIIVDPIEGMLS</sequence>
<dbReference type="InterPro" id="IPR027275">
    <property type="entry name" value="PRC-brl_dom"/>
</dbReference>
<dbReference type="Gene3D" id="2.40.30.60">
    <property type="entry name" value="RimM"/>
    <property type="match status" value="1"/>
</dbReference>
<protein>
    <recommendedName>
        <fullName evidence="5">Ribosome maturation factor RimM</fullName>
    </recommendedName>
</protein>
<comment type="function">
    <text evidence="5">An accessory protein needed during the final step in the assembly of 30S ribosomal subunit, possibly for assembly of the head region. Essential for efficient processing of 16S rRNA. May be needed both before and after RbfA during the maturation of 16S rRNA. It has affinity for free ribosomal 30S subunits but not for 70S ribosomes.</text>
</comment>
<dbReference type="GO" id="GO:0042274">
    <property type="term" value="P:ribosomal small subunit biogenesis"/>
    <property type="evidence" value="ECO:0007669"/>
    <property type="project" value="UniProtKB-UniRule"/>
</dbReference>
<gene>
    <name evidence="5" type="primary">rimM</name>
    <name evidence="8" type="ORF">HMPREF1863_01520</name>
</gene>
<name>A0A134ABB5_9FIRM</name>
<dbReference type="InterPro" id="IPR011961">
    <property type="entry name" value="RimM"/>
</dbReference>
<evidence type="ECO:0000259" key="7">
    <source>
        <dbReference type="Pfam" id="PF05239"/>
    </source>
</evidence>
<dbReference type="PANTHER" id="PTHR33692">
    <property type="entry name" value="RIBOSOME MATURATION FACTOR RIMM"/>
    <property type="match status" value="1"/>
</dbReference>
<evidence type="ECO:0000313" key="9">
    <source>
        <dbReference type="Proteomes" id="UP000070442"/>
    </source>
</evidence>
<dbReference type="STRING" id="755172.HMPREF1863_01520"/>
<keyword evidence="1 5" id="KW-0963">Cytoplasm</keyword>
<feature type="domain" description="RimM N-terminal" evidence="6">
    <location>
        <begin position="9"/>
        <end position="87"/>
    </location>
</feature>
<feature type="domain" description="PRC-barrel" evidence="7">
    <location>
        <begin position="94"/>
        <end position="164"/>
    </location>
</feature>
<dbReference type="Gene3D" id="2.30.30.240">
    <property type="entry name" value="PRC-barrel domain"/>
    <property type="match status" value="1"/>
</dbReference>
<dbReference type="Pfam" id="PF05239">
    <property type="entry name" value="PRC"/>
    <property type="match status" value="1"/>
</dbReference>
<dbReference type="OrthoDB" id="9810331at2"/>
<dbReference type="InterPro" id="IPR011033">
    <property type="entry name" value="PRC_barrel-like_sf"/>
</dbReference>
<evidence type="ECO:0000259" key="6">
    <source>
        <dbReference type="Pfam" id="PF01782"/>
    </source>
</evidence>